<dbReference type="Proteomes" id="UP000319627">
    <property type="component" value="Unassembled WGS sequence"/>
</dbReference>
<accession>A0A562J2D7</accession>
<organism evidence="1 2">
    <name type="scientific">Azomonas agilis</name>
    <dbReference type="NCBI Taxonomy" id="116849"/>
    <lineage>
        <taxon>Bacteria</taxon>
        <taxon>Pseudomonadati</taxon>
        <taxon>Pseudomonadota</taxon>
        <taxon>Gammaproteobacteria</taxon>
        <taxon>Pseudomonadales</taxon>
        <taxon>Pseudomonadaceae</taxon>
        <taxon>Azomonas</taxon>
    </lineage>
</organism>
<dbReference type="AlphaFoldDB" id="A0A562J2D7"/>
<gene>
    <name evidence="1" type="ORF">LX59_00178</name>
</gene>
<comment type="caution">
    <text evidence="1">The sequence shown here is derived from an EMBL/GenBank/DDBJ whole genome shotgun (WGS) entry which is preliminary data.</text>
</comment>
<evidence type="ECO:0000313" key="1">
    <source>
        <dbReference type="EMBL" id="TWH77272.1"/>
    </source>
</evidence>
<sequence length="121" mass="13325">MIRIRGTVGGYPVALDIELDAQDWTQLGGLVSLQTSSEPEKVSRPVGPEKTRADPFWQLAQQILQQAGTLAGPALLVQLETLTGNTQAAKQLMVRLRHSNEVVVERSSDALLYRWQGSEDK</sequence>
<evidence type="ECO:0000313" key="2">
    <source>
        <dbReference type="Proteomes" id="UP000319627"/>
    </source>
</evidence>
<keyword evidence="2" id="KW-1185">Reference proteome</keyword>
<protein>
    <submittedName>
        <fullName evidence="1">Uncharacterized protein</fullName>
    </submittedName>
</protein>
<name>A0A562J2D7_9GAMM</name>
<dbReference type="RefSeq" id="WP_144569954.1">
    <property type="nucleotide sequence ID" value="NZ_VLKG01000001.1"/>
</dbReference>
<proteinExistence type="predicted"/>
<reference evidence="1 2" key="1">
    <citation type="submission" date="2019-07" db="EMBL/GenBank/DDBJ databases">
        <title>Genomic Encyclopedia of Type Strains, Phase I: the one thousand microbial genomes (KMG-I) project.</title>
        <authorList>
            <person name="Kyrpides N."/>
        </authorList>
    </citation>
    <scope>NUCLEOTIDE SEQUENCE [LARGE SCALE GENOMIC DNA]</scope>
    <source>
        <strain evidence="1 2">DSM 375</strain>
    </source>
</reference>
<dbReference type="EMBL" id="VLKG01000001">
    <property type="protein sequence ID" value="TWH77272.1"/>
    <property type="molecule type" value="Genomic_DNA"/>
</dbReference>
<dbReference type="OrthoDB" id="7003789at2"/>